<sequence>MSKLLYSAAMSLDGFIAGAGGDMSWLNDHPGENPIVAELIEKTGSLLIGARTQFGDDPNRDTPNEGPFGGAWHGQQFVLTHNPPSAPVPDTTFCTDLETAVAAAKAAAGDKYVNVLGANVAKQCLDAGLLDEIAVTIVPALLGDGVRLFEHLGGTNIKLEHVSRGLAPNATNIWLRIA</sequence>
<evidence type="ECO:0000313" key="2">
    <source>
        <dbReference type="EMBL" id="SDY66711.1"/>
    </source>
</evidence>
<dbReference type="EMBL" id="FNON01000006">
    <property type="protein sequence ID" value="SDY66711.1"/>
    <property type="molecule type" value="Genomic_DNA"/>
</dbReference>
<protein>
    <submittedName>
        <fullName evidence="2">Dihydrofolate reductase</fullName>
    </submittedName>
</protein>
<reference evidence="2 3" key="1">
    <citation type="submission" date="2016-10" db="EMBL/GenBank/DDBJ databases">
        <authorList>
            <person name="de Groot N.N."/>
        </authorList>
    </citation>
    <scope>NUCLEOTIDE SEQUENCE [LARGE SCALE GENOMIC DNA]</scope>
    <source>
        <strain evidence="2 3">CPCC 202699</strain>
    </source>
</reference>
<dbReference type="RefSeq" id="WP_091293790.1">
    <property type="nucleotide sequence ID" value="NZ_FNON01000006.1"/>
</dbReference>
<name>A0A1H3LQP2_9PSEU</name>
<dbReference type="PANTHER" id="PTHR38011:SF12">
    <property type="entry name" value="BIFUNCTIONAL DEAMINASE-REDUCTASE DOMAIN PROTEIN"/>
    <property type="match status" value="1"/>
</dbReference>
<keyword evidence="3" id="KW-1185">Reference proteome</keyword>
<dbReference type="GO" id="GO:0008703">
    <property type="term" value="F:5-amino-6-(5-phosphoribosylamino)uracil reductase activity"/>
    <property type="evidence" value="ECO:0007669"/>
    <property type="project" value="InterPro"/>
</dbReference>
<dbReference type="InterPro" id="IPR024072">
    <property type="entry name" value="DHFR-like_dom_sf"/>
</dbReference>
<dbReference type="InterPro" id="IPR050765">
    <property type="entry name" value="Riboflavin_Biosynth_HTPR"/>
</dbReference>
<dbReference type="STRING" id="589385.SAMN05421504_106314"/>
<dbReference type="SUPFAM" id="SSF53597">
    <property type="entry name" value="Dihydrofolate reductase-like"/>
    <property type="match status" value="1"/>
</dbReference>
<dbReference type="InterPro" id="IPR002734">
    <property type="entry name" value="RibDG_C"/>
</dbReference>
<dbReference type="GO" id="GO:0009231">
    <property type="term" value="P:riboflavin biosynthetic process"/>
    <property type="evidence" value="ECO:0007669"/>
    <property type="project" value="InterPro"/>
</dbReference>
<dbReference type="Pfam" id="PF01872">
    <property type="entry name" value="RibD_C"/>
    <property type="match status" value="1"/>
</dbReference>
<dbReference type="Proteomes" id="UP000199515">
    <property type="component" value="Unassembled WGS sequence"/>
</dbReference>
<organism evidence="2 3">
    <name type="scientific">Amycolatopsis xylanica</name>
    <dbReference type="NCBI Taxonomy" id="589385"/>
    <lineage>
        <taxon>Bacteria</taxon>
        <taxon>Bacillati</taxon>
        <taxon>Actinomycetota</taxon>
        <taxon>Actinomycetes</taxon>
        <taxon>Pseudonocardiales</taxon>
        <taxon>Pseudonocardiaceae</taxon>
        <taxon>Amycolatopsis</taxon>
    </lineage>
</organism>
<evidence type="ECO:0000313" key="3">
    <source>
        <dbReference type="Proteomes" id="UP000199515"/>
    </source>
</evidence>
<gene>
    <name evidence="2" type="ORF">SAMN05421504_106314</name>
</gene>
<dbReference type="PANTHER" id="PTHR38011">
    <property type="entry name" value="DIHYDROFOLATE REDUCTASE FAMILY PROTEIN (AFU_ORTHOLOGUE AFUA_8G06820)"/>
    <property type="match status" value="1"/>
</dbReference>
<dbReference type="AlphaFoldDB" id="A0A1H3LQP2"/>
<evidence type="ECO:0000259" key="1">
    <source>
        <dbReference type="Pfam" id="PF01872"/>
    </source>
</evidence>
<dbReference type="OrthoDB" id="2313602at2"/>
<accession>A0A1H3LQP2</accession>
<dbReference type="Gene3D" id="3.40.430.10">
    <property type="entry name" value="Dihydrofolate Reductase, subunit A"/>
    <property type="match status" value="1"/>
</dbReference>
<feature type="domain" description="Bacterial bifunctional deaminase-reductase C-terminal" evidence="1">
    <location>
        <begin position="3"/>
        <end position="162"/>
    </location>
</feature>
<proteinExistence type="predicted"/>